<evidence type="ECO:0000313" key="4">
    <source>
        <dbReference type="Proteomes" id="UP000009131"/>
    </source>
</evidence>
<keyword evidence="2" id="KW-0732">Signal</keyword>
<dbReference type="STRING" id="764103.G7E5G4"/>
<feature type="region of interest" description="Disordered" evidence="1">
    <location>
        <begin position="193"/>
        <end position="222"/>
    </location>
</feature>
<sequence>MRVLVLMLALGLAIEAHQYYPRHYFITGRIKADCYSKNANTKIARLDSGEFSMEVTVPEHLERPSTDVFSHNVRSSKVNQLLMFPPLFAWQMRLELAAETIDKWGSRCCSKTANITLDISLGQSTWLASDPNIFEPILKCKKWGVSCIWPSELRQCYIRKMMQGSTFDRNMTRVEKRQSTESFFALDRSKMSRATRASKTSPSKLAPRSAIDADGNDRTPLDVAEVPDTAMHGVDGSEDAPALPAAQIHTDLDHDPIVKSLPVYLVPNLASKLALLQYPHKPARVGGKPAHKQPLLPPCYRELTDVPKTYARYKPRSGQLELSIPLEGKNGQKYERFDREKAEKYAKGEENSKDRFMAAQAADEPDQHLLQRTSMKGDINPDQTQYFVAAITNDEIHLTPLCSTLQMRVNPAYIEPHDDDRTRRGKKRADTDGESSEEDDLTSRPKANGKERAQEQPRAVQMSVVADENAAPTGPRGFVAPTRSNPSLFAPLRAAEAEDWEELAYYDQMHDETDNVYKQLWATNAVELVSDSRTLQHLF</sequence>
<dbReference type="PANTHER" id="PTHR12069:SF0">
    <property type="entry name" value="DNA-DIRECTED RNA POLYMERASE III SUBUNIT RPC5"/>
    <property type="match status" value="1"/>
</dbReference>
<feature type="signal peptide" evidence="2">
    <location>
        <begin position="1"/>
        <end position="16"/>
    </location>
</feature>
<dbReference type="Proteomes" id="UP000009131">
    <property type="component" value="Unassembled WGS sequence"/>
</dbReference>
<accession>G7E5G4</accession>
<dbReference type="eggNOG" id="KOG2354">
    <property type="taxonomic scope" value="Eukaryota"/>
</dbReference>
<dbReference type="InterPro" id="IPR006886">
    <property type="entry name" value="RNA_pol_III_Rpc5"/>
</dbReference>
<dbReference type="GO" id="GO:0042797">
    <property type="term" value="P:tRNA transcription by RNA polymerase III"/>
    <property type="evidence" value="ECO:0007669"/>
    <property type="project" value="TreeGrafter"/>
</dbReference>
<reference evidence="3 4" key="2">
    <citation type="journal article" date="2012" name="Open Biol.">
        <title>Characteristics of nucleosomes and linker DNA regions on the genome of the basidiomycete Mixia osmundae revealed by mono- and dinucleosome mapping.</title>
        <authorList>
            <person name="Nishida H."/>
            <person name="Kondo S."/>
            <person name="Matsumoto T."/>
            <person name="Suzuki Y."/>
            <person name="Yoshikawa H."/>
            <person name="Taylor T.D."/>
            <person name="Sugiyama J."/>
        </authorList>
    </citation>
    <scope>NUCLEOTIDE SEQUENCE [LARGE SCALE GENOMIC DNA]</scope>
    <source>
        <strain evidence="4">CBS 9802 / IAM 14324 / JCM 22182 / KY 12970</strain>
    </source>
</reference>
<dbReference type="AlphaFoldDB" id="G7E5G4"/>
<reference evidence="3 4" key="1">
    <citation type="journal article" date="2011" name="J. Gen. Appl. Microbiol.">
        <title>Draft genome sequencing of the enigmatic basidiomycete Mixia osmundae.</title>
        <authorList>
            <person name="Nishida H."/>
            <person name="Nagatsuka Y."/>
            <person name="Sugiyama J."/>
        </authorList>
    </citation>
    <scope>NUCLEOTIDE SEQUENCE [LARGE SCALE GENOMIC DNA]</scope>
    <source>
        <strain evidence="4">CBS 9802 / IAM 14324 / JCM 22182 / KY 12970</strain>
    </source>
</reference>
<protein>
    <submittedName>
        <fullName evidence="3">Uncharacterized protein</fullName>
    </submittedName>
</protein>
<proteinExistence type="predicted"/>
<comment type="caution">
    <text evidence="3">The sequence shown here is derived from an EMBL/GenBank/DDBJ whole genome shotgun (WGS) entry which is preliminary data.</text>
</comment>
<name>G7E5G4_MIXOS</name>
<dbReference type="HOGENOM" id="CLU_505356_0_0_1"/>
<dbReference type="Pfam" id="PF04801">
    <property type="entry name" value="RPC5"/>
    <property type="match status" value="1"/>
</dbReference>
<dbReference type="InParanoid" id="G7E5G4"/>
<feature type="region of interest" description="Disordered" evidence="1">
    <location>
        <begin position="413"/>
        <end position="459"/>
    </location>
</feature>
<organism evidence="3 4">
    <name type="scientific">Mixia osmundae (strain CBS 9802 / IAM 14324 / JCM 22182 / KY 12970)</name>
    <dbReference type="NCBI Taxonomy" id="764103"/>
    <lineage>
        <taxon>Eukaryota</taxon>
        <taxon>Fungi</taxon>
        <taxon>Dikarya</taxon>
        <taxon>Basidiomycota</taxon>
        <taxon>Pucciniomycotina</taxon>
        <taxon>Mixiomycetes</taxon>
        <taxon>Mixiales</taxon>
        <taxon>Mixiaceae</taxon>
        <taxon>Mixia</taxon>
    </lineage>
</organism>
<dbReference type="OrthoDB" id="340681at2759"/>
<keyword evidence="4" id="KW-1185">Reference proteome</keyword>
<evidence type="ECO:0000256" key="1">
    <source>
        <dbReference type="SAM" id="MobiDB-lite"/>
    </source>
</evidence>
<dbReference type="GO" id="GO:0005666">
    <property type="term" value="C:RNA polymerase III complex"/>
    <property type="evidence" value="ECO:0007669"/>
    <property type="project" value="TreeGrafter"/>
</dbReference>
<gene>
    <name evidence="3" type="primary">Mo04756</name>
    <name evidence="3" type="ORF">E5Q_04756</name>
</gene>
<dbReference type="EMBL" id="BABT02000150">
    <property type="protein sequence ID" value="GAA98074.1"/>
    <property type="molecule type" value="Genomic_DNA"/>
</dbReference>
<dbReference type="PANTHER" id="PTHR12069">
    <property type="entry name" value="DNA-DIRECTED RNA POLYMERASES III 80 KDA POLYPEPTIDE RNA POLYMERASE III SUBUNIT 5"/>
    <property type="match status" value="1"/>
</dbReference>
<evidence type="ECO:0000313" key="3">
    <source>
        <dbReference type="EMBL" id="GAA98074.1"/>
    </source>
</evidence>
<evidence type="ECO:0000256" key="2">
    <source>
        <dbReference type="SAM" id="SignalP"/>
    </source>
</evidence>
<feature type="chain" id="PRO_5003492411" evidence="2">
    <location>
        <begin position="17"/>
        <end position="539"/>
    </location>
</feature>